<gene>
    <name evidence="4" type="ORF">IAB89_04810</name>
</gene>
<dbReference type="Pfam" id="PF04014">
    <property type="entry name" value="MazE_antitoxin"/>
    <property type="match status" value="1"/>
</dbReference>
<dbReference type="EMBL" id="DVGZ01000047">
    <property type="protein sequence ID" value="HIR46965.1"/>
    <property type="molecule type" value="Genomic_DNA"/>
</dbReference>
<accession>A0A9D1DE41</accession>
<evidence type="ECO:0000313" key="4">
    <source>
        <dbReference type="EMBL" id="HIR46965.1"/>
    </source>
</evidence>
<name>A0A9D1DE41_9FIRM</name>
<keyword evidence="1 4" id="KW-0238">DNA-binding</keyword>
<proteinExistence type="predicted"/>
<feature type="domain" description="SpoVT-AbrB" evidence="3">
    <location>
        <begin position="29"/>
        <end position="76"/>
    </location>
</feature>
<protein>
    <submittedName>
        <fullName evidence="4">AbrB/MazE/SpoVT family DNA-binding domain-containing protein</fullName>
    </submittedName>
</protein>
<dbReference type="SUPFAM" id="SSF89447">
    <property type="entry name" value="AbrB/MazE/MraZ-like"/>
    <property type="match status" value="1"/>
</dbReference>
<organism evidence="4 5">
    <name type="scientific">Candidatus Caccousia avicola</name>
    <dbReference type="NCBI Taxonomy" id="2840721"/>
    <lineage>
        <taxon>Bacteria</taxon>
        <taxon>Bacillati</taxon>
        <taxon>Bacillota</taxon>
        <taxon>Clostridia</taxon>
        <taxon>Eubacteriales</taxon>
        <taxon>Oscillospiraceae</taxon>
        <taxon>Oscillospiraceae incertae sedis</taxon>
        <taxon>Candidatus Caccousia</taxon>
    </lineage>
</organism>
<reference evidence="4" key="1">
    <citation type="submission" date="2020-10" db="EMBL/GenBank/DDBJ databases">
        <authorList>
            <person name="Gilroy R."/>
        </authorList>
    </citation>
    <scope>NUCLEOTIDE SEQUENCE</scope>
    <source>
        <strain evidence="4">ChiSxjej1B13-7958</strain>
    </source>
</reference>
<sequence>MEKVSYHGKMESSISGLRKGGETMEKPVAVTRRVDELGRIVLPIELRKQAGIEKGEEFQISLRESSGEIVLKKVKPVCLRCQSEEGLKELKPGCYLCENCIRELR</sequence>
<dbReference type="Gene3D" id="2.10.260.10">
    <property type="match status" value="1"/>
</dbReference>
<dbReference type="PROSITE" id="PS51740">
    <property type="entry name" value="SPOVT_ABRB"/>
    <property type="match status" value="1"/>
</dbReference>
<dbReference type="InterPro" id="IPR037914">
    <property type="entry name" value="SpoVT-AbrB_sf"/>
</dbReference>
<dbReference type="SMART" id="SM00966">
    <property type="entry name" value="SpoVT_AbrB"/>
    <property type="match status" value="1"/>
</dbReference>
<comment type="caution">
    <text evidence="4">The sequence shown here is derived from an EMBL/GenBank/DDBJ whole genome shotgun (WGS) entry which is preliminary data.</text>
</comment>
<dbReference type="InterPro" id="IPR007159">
    <property type="entry name" value="SpoVT-AbrB_dom"/>
</dbReference>
<dbReference type="GO" id="GO:0003677">
    <property type="term" value="F:DNA binding"/>
    <property type="evidence" value="ECO:0007669"/>
    <property type="project" value="UniProtKB-UniRule"/>
</dbReference>
<reference evidence="4" key="2">
    <citation type="journal article" date="2021" name="PeerJ">
        <title>Extensive microbial diversity within the chicken gut microbiome revealed by metagenomics and culture.</title>
        <authorList>
            <person name="Gilroy R."/>
            <person name="Ravi A."/>
            <person name="Getino M."/>
            <person name="Pursley I."/>
            <person name="Horton D.L."/>
            <person name="Alikhan N.F."/>
            <person name="Baker D."/>
            <person name="Gharbi K."/>
            <person name="Hall N."/>
            <person name="Watson M."/>
            <person name="Adriaenssens E.M."/>
            <person name="Foster-Nyarko E."/>
            <person name="Jarju S."/>
            <person name="Secka A."/>
            <person name="Antonio M."/>
            <person name="Oren A."/>
            <person name="Chaudhuri R.R."/>
            <person name="La Ragione R."/>
            <person name="Hildebrand F."/>
            <person name="Pallen M.J."/>
        </authorList>
    </citation>
    <scope>NUCLEOTIDE SEQUENCE</scope>
    <source>
        <strain evidence="4">ChiSxjej1B13-7958</strain>
    </source>
</reference>
<feature type="compositionally biased region" description="Basic and acidic residues" evidence="2">
    <location>
        <begin position="1"/>
        <end position="10"/>
    </location>
</feature>
<evidence type="ECO:0000256" key="2">
    <source>
        <dbReference type="SAM" id="MobiDB-lite"/>
    </source>
</evidence>
<dbReference type="Proteomes" id="UP000824242">
    <property type="component" value="Unassembled WGS sequence"/>
</dbReference>
<feature type="region of interest" description="Disordered" evidence="2">
    <location>
        <begin position="1"/>
        <end position="21"/>
    </location>
</feature>
<dbReference type="AlphaFoldDB" id="A0A9D1DE41"/>
<evidence type="ECO:0000313" key="5">
    <source>
        <dbReference type="Proteomes" id="UP000824242"/>
    </source>
</evidence>
<evidence type="ECO:0000256" key="1">
    <source>
        <dbReference type="PROSITE-ProRule" id="PRU01076"/>
    </source>
</evidence>
<evidence type="ECO:0000259" key="3">
    <source>
        <dbReference type="PROSITE" id="PS51740"/>
    </source>
</evidence>